<dbReference type="SMART" id="SM00855">
    <property type="entry name" value="PGAM"/>
    <property type="match status" value="1"/>
</dbReference>
<dbReference type="Pfam" id="PF00300">
    <property type="entry name" value="His_Phos_1"/>
    <property type="match status" value="1"/>
</dbReference>
<dbReference type="PANTHER" id="PTHR47623:SF1">
    <property type="entry name" value="OS09G0287300 PROTEIN"/>
    <property type="match status" value="1"/>
</dbReference>
<dbReference type="SUPFAM" id="SSF53254">
    <property type="entry name" value="Phosphoglycerate mutase-like"/>
    <property type="match status" value="1"/>
</dbReference>
<evidence type="ECO:0000313" key="1">
    <source>
        <dbReference type="EMBL" id="WWR46985.1"/>
    </source>
</evidence>
<proteinExistence type="predicted"/>
<protein>
    <submittedName>
        <fullName evidence="1">Histidine phosphatase family protein</fullName>
    </submittedName>
</protein>
<reference evidence="1 2" key="1">
    <citation type="submission" date="2023-10" db="EMBL/GenBank/DDBJ databases">
        <title>Roseovarius strain S88 nov., isolated from a marine algae.</title>
        <authorList>
            <person name="Lee M.W."/>
            <person name="Lee J.K."/>
            <person name="Kim J.M."/>
            <person name="Choi D.G."/>
            <person name="Baek J.H."/>
            <person name="Bayburt H."/>
            <person name="Jung J.J."/>
            <person name="Han D.M."/>
            <person name="Jeon C.O."/>
        </authorList>
    </citation>
    <scope>NUCLEOTIDE SEQUENCE [LARGE SCALE GENOMIC DNA]</scope>
    <source>
        <strain evidence="1 2">S88</strain>
    </source>
</reference>
<dbReference type="InterPro" id="IPR029033">
    <property type="entry name" value="His_PPase_superfam"/>
</dbReference>
<sequence>MKRLVLMRHAKSSWSNPVDGDHARPLNARGQRSAKALGDWLRAKNVTIDQALVSTATRTRETFEALGVECDVNYLDRLYHAGAHDMRAALATATGDTVLMLGHNPGIAWFAHDLVATPPDHPRFDDYPTCATLVARFDVPHWHDLRPGRGEVEAFVIPRELLGE</sequence>
<dbReference type="InterPro" id="IPR013078">
    <property type="entry name" value="His_Pase_superF_clade-1"/>
</dbReference>
<dbReference type="Proteomes" id="UP001364156">
    <property type="component" value="Chromosome"/>
</dbReference>
<name>A0ABZ2HG23_9RHOB</name>
<organism evidence="1 2">
    <name type="scientific">Roseovarius phycicola</name>
    <dbReference type="NCBI Taxonomy" id="3080976"/>
    <lineage>
        <taxon>Bacteria</taxon>
        <taxon>Pseudomonadati</taxon>
        <taxon>Pseudomonadota</taxon>
        <taxon>Alphaproteobacteria</taxon>
        <taxon>Rhodobacterales</taxon>
        <taxon>Roseobacteraceae</taxon>
        <taxon>Roseovarius</taxon>
    </lineage>
</organism>
<dbReference type="Gene3D" id="3.40.50.1240">
    <property type="entry name" value="Phosphoglycerate mutase-like"/>
    <property type="match status" value="1"/>
</dbReference>
<accession>A0ABZ2HG23</accession>
<keyword evidence="2" id="KW-1185">Reference proteome</keyword>
<dbReference type="EMBL" id="CP146069">
    <property type="protein sequence ID" value="WWR46985.1"/>
    <property type="molecule type" value="Genomic_DNA"/>
</dbReference>
<dbReference type="RefSeq" id="WP_338549826.1">
    <property type="nucleotide sequence ID" value="NZ_CP146069.1"/>
</dbReference>
<gene>
    <name evidence="1" type="ORF">RZ517_02000</name>
</gene>
<evidence type="ECO:0000313" key="2">
    <source>
        <dbReference type="Proteomes" id="UP001364156"/>
    </source>
</evidence>
<dbReference type="PANTHER" id="PTHR47623">
    <property type="entry name" value="OS09G0287300 PROTEIN"/>
    <property type="match status" value="1"/>
</dbReference>
<dbReference type="CDD" id="cd07067">
    <property type="entry name" value="HP_PGM_like"/>
    <property type="match status" value="1"/>
</dbReference>